<dbReference type="InterPro" id="IPR036869">
    <property type="entry name" value="J_dom_sf"/>
</dbReference>
<evidence type="ECO:0000259" key="3">
    <source>
        <dbReference type="PROSITE" id="PS50076"/>
    </source>
</evidence>
<evidence type="ECO:0000313" key="4">
    <source>
        <dbReference type="EMBL" id="QHU33396.1"/>
    </source>
</evidence>
<feature type="region of interest" description="Disordered" evidence="2">
    <location>
        <begin position="91"/>
        <end position="125"/>
    </location>
</feature>
<feature type="domain" description="J" evidence="3">
    <location>
        <begin position="29"/>
        <end position="100"/>
    </location>
</feature>
<dbReference type="EMBL" id="MN740557">
    <property type="protein sequence ID" value="QHU33396.1"/>
    <property type="molecule type" value="Genomic_DNA"/>
</dbReference>
<keyword evidence="1" id="KW-0175">Coiled coil</keyword>
<feature type="compositionally biased region" description="Basic and acidic residues" evidence="2">
    <location>
        <begin position="114"/>
        <end position="125"/>
    </location>
</feature>
<evidence type="ECO:0000256" key="1">
    <source>
        <dbReference type="SAM" id="Coils"/>
    </source>
</evidence>
<dbReference type="InterPro" id="IPR001623">
    <property type="entry name" value="DnaJ_domain"/>
</dbReference>
<dbReference type="SUPFAM" id="SSF46565">
    <property type="entry name" value="Chaperone J-domain"/>
    <property type="match status" value="1"/>
</dbReference>
<dbReference type="CDD" id="cd06257">
    <property type="entry name" value="DnaJ"/>
    <property type="match status" value="1"/>
</dbReference>
<feature type="coiled-coil region" evidence="1">
    <location>
        <begin position="151"/>
        <end position="178"/>
    </location>
</feature>
<proteinExistence type="predicted"/>
<sequence>MQYITQSVPKPSRIDEQKRIITEILAAITIWEVLGLPNESGMMNPSLKGIRSEYLKRSLLIHPDKCSLDDSERASRLLNTAYSDIVNKTNTFRPHNYTEGSSSNTKSTRNPSPEPRRPSYNEKRKIRREYEALYNTYKRSKADELILFRKKVERESEITVLEEQLEQANIAAVQQRLQRARAAYIRMMIDTRLLKLSVDLIIKLSKEINVEPSIDNIRTWATCGQENTIHRPYYVNKFIVENVQNRPRALVRKDKNDLITRASELNKDSANERHDQIRIIHITSTIRTATTVRDDFQSKYEQQVNETSKLHAKLMDMQDKIGKNNTSNKRSWFWFI</sequence>
<accession>A0A6C0LR87</accession>
<organism evidence="4">
    <name type="scientific">viral metagenome</name>
    <dbReference type="NCBI Taxonomy" id="1070528"/>
    <lineage>
        <taxon>unclassified sequences</taxon>
        <taxon>metagenomes</taxon>
        <taxon>organismal metagenomes</taxon>
    </lineage>
</organism>
<feature type="compositionally biased region" description="Polar residues" evidence="2">
    <location>
        <begin position="91"/>
        <end position="111"/>
    </location>
</feature>
<dbReference type="AlphaFoldDB" id="A0A6C0LR87"/>
<dbReference type="PROSITE" id="PS50076">
    <property type="entry name" value="DNAJ_2"/>
    <property type="match status" value="1"/>
</dbReference>
<name>A0A6C0LR87_9ZZZZ</name>
<reference evidence="4" key="1">
    <citation type="journal article" date="2020" name="Nature">
        <title>Giant virus diversity and host interactions through global metagenomics.</title>
        <authorList>
            <person name="Schulz F."/>
            <person name="Roux S."/>
            <person name="Paez-Espino D."/>
            <person name="Jungbluth S."/>
            <person name="Walsh D.A."/>
            <person name="Denef V.J."/>
            <person name="McMahon K.D."/>
            <person name="Konstantinidis K.T."/>
            <person name="Eloe-Fadrosh E.A."/>
            <person name="Kyrpides N.C."/>
            <person name="Woyke T."/>
        </authorList>
    </citation>
    <scope>NUCLEOTIDE SEQUENCE</scope>
    <source>
        <strain evidence="4">GVMAG-S-1016704-121</strain>
    </source>
</reference>
<evidence type="ECO:0000256" key="2">
    <source>
        <dbReference type="SAM" id="MobiDB-lite"/>
    </source>
</evidence>
<dbReference type="Gene3D" id="1.10.287.110">
    <property type="entry name" value="DnaJ domain"/>
    <property type="match status" value="1"/>
</dbReference>
<protein>
    <recommendedName>
        <fullName evidence="3">J domain-containing protein</fullName>
    </recommendedName>
</protein>